<dbReference type="OrthoDB" id="9815044at2"/>
<dbReference type="Pfam" id="PF04055">
    <property type="entry name" value="Radical_SAM"/>
    <property type="match status" value="1"/>
</dbReference>
<dbReference type="PANTHER" id="PTHR11135">
    <property type="entry name" value="HISTONE ACETYLTRANSFERASE-RELATED"/>
    <property type="match status" value="1"/>
</dbReference>
<dbReference type="GO" id="GO:0005737">
    <property type="term" value="C:cytoplasm"/>
    <property type="evidence" value="ECO:0007669"/>
    <property type="project" value="TreeGrafter"/>
</dbReference>
<accession>A0A4R2RLB9</accession>
<dbReference type="GO" id="GO:0003824">
    <property type="term" value="F:catalytic activity"/>
    <property type="evidence" value="ECO:0007669"/>
    <property type="project" value="InterPro"/>
</dbReference>
<evidence type="ECO:0000259" key="7">
    <source>
        <dbReference type="PROSITE" id="PS51918"/>
    </source>
</evidence>
<comment type="caution">
    <text evidence="8">The sequence shown here is derived from an EMBL/GenBank/DDBJ whole genome shotgun (WGS) entry which is preliminary data.</text>
</comment>
<dbReference type="CDD" id="cd01335">
    <property type="entry name" value="Radical_SAM"/>
    <property type="match status" value="1"/>
</dbReference>
<dbReference type="InterPro" id="IPR058240">
    <property type="entry name" value="rSAM_sf"/>
</dbReference>
<dbReference type="AlphaFoldDB" id="A0A4R2RLB9"/>
<gene>
    <name evidence="8" type="ORF">EDD73_11622</name>
</gene>
<dbReference type="SFLD" id="SFLDG01082">
    <property type="entry name" value="B12-binding_domain_containing"/>
    <property type="match status" value="1"/>
</dbReference>
<name>A0A4R2RLB9_9FIRM</name>
<dbReference type="InterPro" id="IPR032432">
    <property type="entry name" value="Radical_SAM_C"/>
</dbReference>
<dbReference type="SFLD" id="SFLDG01086">
    <property type="entry name" value="elongater_protein-like"/>
    <property type="match status" value="1"/>
</dbReference>
<keyword evidence="9" id="KW-1185">Reference proteome</keyword>
<dbReference type="InterPro" id="IPR007197">
    <property type="entry name" value="rSAM"/>
</dbReference>
<evidence type="ECO:0000256" key="1">
    <source>
        <dbReference type="ARBA" id="ARBA00001966"/>
    </source>
</evidence>
<keyword evidence="3" id="KW-0949">S-adenosyl-L-methionine</keyword>
<organism evidence="8 9">
    <name type="scientific">Heliophilum fasciatum</name>
    <dbReference type="NCBI Taxonomy" id="35700"/>
    <lineage>
        <taxon>Bacteria</taxon>
        <taxon>Bacillati</taxon>
        <taxon>Bacillota</taxon>
        <taxon>Clostridia</taxon>
        <taxon>Eubacteriales</taxon>
        <taxon>Heliobacteriaceae</taxon>
        <taxon>Heliophilum</taxon>
    </lineage>
</organism>
<dbReference type="GO" id="GO:0002926">
    <property type="term" value="P:tRNA wobble base 5-methoxycarbonylmethyl-2-thiouridinylation"/>
    <property type="evidence" value="ECO:0007669"/>
    <property type="project" value="TreeGrafter"/>
</dbReference>
<keyword evidence="2" id="KW-0004">4Fe-4S</keyword>
<dbReference type="InterPro" id="IPR006638">
    <property type="entry name" value="Elp3/MiaA/NifB-like_rSAM"/>
</dbReference>
<feature type="domain" description="Radical SAM core" evidence="7">
    <location>
        <begin position="1"/>
        <end position="228"/>
    </location>
</feature>
<dbReference type="EMBL" id="SLXT01000016">
    <property type="protein sequence ID" value="TCP63678.1"/>
    <property type="molecule type" value="Genomic_DNA"/>
</dbReference>
<dbReference type="InterPro" id="IPR039661">
    <property type="entry name" value="ELP3"/>
</dbReference>
<protein>
    <submittedName>
        <fullName evidence="8">Radical SAM family protein</fullName>
    </submittedName>
</protein>
<evidence type="ECO:0000313" key="9">
    <source>
        <dbReference type="Proteomes" id="UP000294813"/>
    </source>
</evidence>
<keyword evidence="4" id="KW-0479">Metal-binding</keyword>
<dbReference type="Proteomes" id="UP000294813">
    <property type="component" value="Unassembled WGS sequence"/>
</dbReference>
<dbReference type="GO" id="GO:0046872">
    <property type="term" value="F:metal ion binding"/>
    <property type="evidence" value="ECO:0007669"/>
    <property type="project" value="UniProtKB-KW"/>
</dbReference>
<evidence type="ECO:0000313" key="8">
    <source>
        <dbReference type="EMBL" id="TCP63678.1"/>
    </source>
</evidence>
<evidence type="ECO:0000256" key="6">
    <source>
        <dbReference type="ARBA" id="ARBA00023014"/>
    </source>
</evidence>
<dbReference type="RefSeq" id="WP_131919517.1">
    <property type="nucleotide sequence ID" value="NZ_JAOQNU010000015.1"/>
</dbReference>
<dbReference type="SMART" id="SM00729">
    <property type="entry name" value="Elp3"/>
    <property type="match status" value="1"/>
</dbReference>
<dbReference type="SFLD" id="SFLDS00029">
    <property type="entry name" value="Radical_SAM"/>
    <property type="match status" value="1"/>
</dbReference>
<dbReference type="PROSITE" id="PS51918">
    <property type="entry name" value="RADICAL_SAM"/>
    <property type="match status" value="1"/>
</dbReference>
<dbReference type="GO" id="GO:0051539">
    <property type="term" value="F:4 iron, 4 sulfur cluster binding"/>
    <property type="evidence" value="ECO:0007669"/>
    <property type="project" value="UniProtKB-KW"/>
</dbReference>
<dbReference type="InterPro" id="IPR023404">
    <property type="entry name" value="rSAM_horseshoe"/>
</dbReference>
<evidence type="ECO:0000256" key="5">
    <source>
        <dbReference type="ARBA" id="ARBA00023004"/>
    </source>
</evidence>
<evidence type="ECO:0000256" key="3">
    <source>
        <dbReference type="ARBA" id="ARBA00022691"/>
    </source>
</evidence>
<dbReference type="Pfam" id="PF16199">
    <property type="entry name" value="Radical_SAM_C"/>
    <property type="match status" value="1"/>
</dbReference>
<dbReference type="SUPFAM" id="SSF102114">
    <property type="entry name" value="Radical SAM enzymes"/>
    <property type="match status" value="1"/>
</dbReference>
<keyword evidence="6" id="KW-0411">Iron-sulfur</keyword>
<proteinExistence type="predicted"/>
<reference evidence="8 9" key="1">
    <citation type="submission" date="2019-03" db="EMBL/GenBank/DDBJ databases">
        <title>Genomic Encyclopedia of Type Strains, Phase IV (KMG-IV): sequencing the most valuable type-strain genomes for metagenomic binning, comparative biology and taxonomic classification.</title>
        <authorList>
            <person name="Goeker M."/>
        </authorList>
    </citation>
    <scope>NUCLEOTIDE SEQUENCE [LARGE SCALE GENOMIC DNA]</scope>
    <source>
        <strain evidence="8 9">DSM 11170</strain>
    </source>
</reference>
<sequence>MIIPIFLPQQGCPGHCVFCNQVELTGQAGCVDEMLVETTVQAYLSTAKTRHNERPWAEAIAFYGGSFTLLPAATQDRLLAAAGRWVRQGSVGALRLSTRPDGIDQSTVERLVTAGVSTVEIGTQSMRDDVLQASGRCHSAKDTERAATLLQQAGFAVGIHLMTGLPGDDEEGCLFSLQRILELRPDFLRIHPTLVLAGAPLAEQWRQGSYQPWTWGRTLRLLAVMAERCAAAKVPVIRWGLMPGERCQGATLAGPVRPDLGEWVRRMVGLNYALTGASRWAKELAGADGPVLLVPEEDLSLVTGHGRWLLRHWQAATGLSLEVQAEGRRLKSSISTERPLWQPLVGPWKFFIDEKKILSFDKEELIGNERI</sequence>
<evidence type="ECO:0000256" key="2">
    <source>
        <dbReference type="ARBA" id="ARBA00022485"/>
    </source>
</evidence>
<dbReference type="Gene3D" id="3.80.30.20">
    <property type="entry name" value="tm_1862 like domain"/>
    <property type="match status" value="1"/>
</dbReference>
<evidence type="ECO:0000256" key="4">
    <source>
        <dbReference type="ARBA" id="ARBA00022723"/>
    </source>
</evidence>
<dbReference type="PANTHER" id="PTHR11135:SF0">
    <property type="entry name" value="ELONGATOR COMPLEX PROTEIN 3"/>
    <property type="match status" value="1"/>
</dbReference>
<keyword evidence="5" id="KW-0408">Iron</keyword>
<comment type="cofactor">
    <cofactor evidence="1">
        <name>[4Fe-4S] cluster</name>
        <dbReference type="ChEBI" id="CHEBI:49883"/>
    </cofactor>
</comment>